<comment type="caution">
    <text evidence="1">The sequence shown here is derived from an EMBL/GenBank/DDBJ whole genome shotgun (WGS) entry which is preliminary data.</text>
</comment>
<reference evidence="1 2" key="1">
    <citation type="submission" date="2019-02" db="EMBL/GenBank/DDBJ databases">
        <title>Deep-cultivation of Planctomycetes and their phenomic and genomic characterization uncovers novel biology.</title>
        <authorList>
            <person name="Wiegand S."/>
            <person name="Jogler M."/>
            <person name="Boedeker C."/>
            <person name="Pinto D."/>
            <person name="Vollmers J."/>
            <person name="Rivas-Marin E."/>
            <person name="Kohn T."/>
            <person name="Peeters S.H."/>
            <person name="Heuer A."/>
            <person name="Rast P."/>
            <person name="Oberbeckmann S."/>
            <person name="Bunk B."/>
            <person name="Jeske O."/>
            <person name="Meyerdierks A."/>
            <person name="Storesund J.E."/>
            <person name="Kallscheuer N."/>
            <person name="Luecker S."/>
            <person name="Lage O.M."/>
            <person name="Pohl T."/>
            <person name="Merkel B.J."/>
            <person name="Hornburger P."/>
            <person name="Mueller R.-W."/>
            <person name="Bruemmer F."/>
            <person name="Labrenz M."/>
            <person name="Spormann A.M."/>
            <person name="Op Den Camp H."/>
            <person name="Overmann J."/>
            <person name="Amann R."/>
            <person name="Jetten M.S.M."/>
            <person name="Mascher T."/>
            <person name="Medema M.H."/>
            <person name="Devos D.P."/>
            <person name="Kaster A.-K."/>
            <person name="Ovreas L."/>
            <person name="Rohde M."/>
            <person name="Galperin M.Y."/>
            <person name="Jogler C."/>
        </authorList>
    </citation>
    <scope>NUCLEOTIDE SEQUENCE [LARGE SCALE GENOMIC DNA]</scope>
    <source>
        <strain evidence="1 2">Pla52n</strain>
    </source>
</reference>
<dbReference type="AlphaFoldDB" id="A0A5C6B8U8"/>
<name>A0A5C6B8U8_9BACT</name>
<organism evidence="1 2">
    <name type="scientific">Stieleria varia</name>
    <dbReference type="NCBI Taxonomy" id="2528005"/>
    <lineage>
        <taxon>Bacteria</taxon>
        <taxon>Pseudomonadati</taxon>
        <taxon>Planctomycetota</taxon>
        <taxon>Planctomycetia</taxon>
        <taxon>Pirellulales</taxon>
        <taxon>Pirellulaceae</taxon>
        <taxon>Stieleria</taxon>
    </lineage>
</organism>
<keyword evidence="2" id="KW-1185">Reference proteome</keyword>
<sequence length="92" mass="10398">MHESKLILFQFKQVTGDGGRRELIDLVAASHRDTIEAMRVAIENARKTGDALRALYATCTPDEFEKELRKLPSLTPQQAIRYMIASHNAARD</sequence>
<dbReference type="EMBL" id="SJPN01000001">
    <property type="protein sequence ID" value="TWU08390.1"/>
    <property type="molecule type" value="Genomic_DNA"/>
</dbReference>
<evidence type="ECO:0000313" key="2">
    <source>
        <dbReference type="Proteomes" id="UP000320176"/>
    </source>
</evidence>
<accession>A0A5C6B8U8</accession>
<gene>
    <name evidence="1" type="ORF">Pla52n_09720</name>
</gene>
<protein>
    <submittedName>
        <fullName evidence="1">Uncharacterized protein</fullName>
    </submittedName>
</protein>
<dbReference type="RefSeq" id="WP_146518438.1">
    <property type="nucleotide sequence ID" value="NZ_CP151726.1"/>
</dbReference>
<proteinExistence type="predicted"/>
<dbReference type="Proteomes" id="UP000320176">
    <property type="component" value="Unassembled WGS sequence"/>
</dbReference>
<evidence type="ECO:0000313" key="1">
    <source>
        <dbReference type="EMBL" id="TWU08390.1"/>
    </source>
</evidence>